<reference evidence="1 2" key="1">
    <citation type="submission" date="2018-07" db="EMBL/GenBank/DDBJ databases">
        <title>Genome sequence of Azospirillum sp. ATCC 49961.</title>
        <authorList>
            <person name="Sant'Anna F.H."/>
            <person name="Baldani J.I."/>
            <person name="Zilli J.E."/>
            <person name="Reis V.M."/>
            <person name="Hartmann A."/>
            <person name="Cruz L."/>
            <person name="de Souza E.M."/>
            <person name="de Oliveira Pedrosa F."/>
            <person name="Passaglia L.M.P."/>
        </authorList>
    </citation>
    <scope>NUCLEOTIDE SEQUENCE [LARGE SCALE GENOMIC DNA]</scope>
    <source>
        <strain evidence="1 2">ATCC 49961</strain>
    </source>
</reference>
<dbReference type="RefSeq" id="WP_149467222.1">
    <property type="nucleotide sequence ID" value="NZ_QOKW01000001.1"/>
</dbReference>
<accession>A0A9W7U0J5</accession>
<name>A0A9W7U0J5_9PROT</name>
<dbReference type="AlphaFoldDB" id="A0A9W7U0J5"/>
<sequence length="142" mass="15515">MPAQTAKRLWNEETGCGFCMRSDSGSLWCRGLCRDISLAELVQRVRAVRDNAVRLELTSLLAACPARLFAVPDDAGAPSACAAQRRSMAVERMVHSLGRLRRSACAMARSADRLEATRNALDATEDTLAAARPLSQDRPDRL</sequence>
<proteinExistence type="predicted"/>
<organism evidence="1 2">
    <name type="scientific">Roseomonas genomospecies 6</name>
    <dbReference type="NCBI Taxonomy" id="214106"/>
    <lineage>
        <taxon>Bacteria</taxon>
        <taxon>Pseudomonadati</taxon>
        <taxon>Pseudomonadota</taxon>
        <taxon>Alphaproteobacteria</taxon>
        <taxon>Acetobacterales</taxon>
        <taxon>Roseomonadaceae</taxon>
        <taxon>Roseomonas</taxon>
    </lineage>
</organism>
<evidence type="ECO:0000313" key="1">
    <source>
        <dbReference type="EMBL" id="KAA0684238.1"/>
    </source>
</evidence>
<dbReference type="OrthoDB" id="9936312at2"/>
<evidence type="ECO:0000313" key="2">
    <source>
        <dbReference type="Proteomes" id="UP000480854"/>
    </source>
</evidence>
<comment type="caution">
    <text evidence="1">The sequence shown here is derived from an EMBL/GenBank/DDBJ whole genome shotgun (WGS) entry which is preliminary data.</text>
</comment>
<protein>
    <submittedName>
        <fullName evidence="1">Uncharacterized protein</fullName>
    </submittedName>
</protein>
<keyword evidence="2" id="KW-1185">Reference proteome</keyword>
<gene>
    <name evidence="1" type="ORF">DS843_02055</name>
</gene>
<dbReference type="EMBL" id="QOKW01000001">
    <property type="protein sequence ID" value="KAA0684238.1"/>
    <property type="molecule type" value="Genomic_DNA"/>
</dbReference>
<dbReference type="Proteomes" id="UP000480854">
    <property type="component" value="Unassembled WGS sequence"/>
</dbReference>